<dbReference type="PROSITE" id="PS51683">
    <property type="entry name" value="SAM_OMT_II"/>
    <property type="match status" value="1"/>
</dbReference>
<dbReference type="InterPro" id="IPR036390">
    <property type="entry name" value="WH_DNA-bd_sf"/>
</dbReference>
<dbReference type="InterPro" id="IPR029063">
    <property type="entry name" value="SAM-dependent_MTases_sf"/>
</dbReference>
<dbReference type="GO" id="GO:0008168">
    <property type="term" value="F:methyltransferase activity"/>
    <property type="evidence" value="ECO:0007669"/>
    <property type="project" value="UniProtKB-KW"/>
</dbReference>
<dbReference type="SUPFAM" id="SSF53335">
    <property type="entry name" value="S-adenosyl-L-methionine-dependent methyltransferases"/>
    <property type="match status" value="1"/>
</dbReference>
<evidence type="ECO:0000313" key="7">
    <source>
        <dbReference type="Proteomes" id="UP001500416"/>
    </source>
</evidence>
<keyword evidence="1 6" id="KW-0489">Methyltransferase</keyword>
<evidence type="ECO:0000256" key="1">
    <source>
        <dbReference type="ARBA" id="ARBA00022603"/>
    </source>
</evidence>
<evidence type="ECO:0000259" key="4">
    <source>
        <dbReference type="Pfam" id="PF00891"/>
    </source>
</evidence>
<dbReference type="InterPro" id="IPR001077">
    <property type="entry name" value="COMT_C"/>
</dbReference>
<dbReference type="PANTHER" id="PTHR43712:SF2">
    <property type="entry name" value="O-METHYLTRANSFERASE CICE"/>
    <property type="match status" value="1"/>
</dbReference>
<dbReference type="InterPro" id="IPR012967">
    <property type="entry name" value="COMT_dimerisation"/>
</dbReference>
<dbReference type="Gene3D" id="1.10.287.1350">
    <property type="match status" value="1"/>
</dbReference>
<keyword evidence="7" id="KW-1185">Reference proteome</keyword>
<evidence type="ECO:0000256" key="2">
    <source>
        <dbReference type="ARBA" id="ARBA00022679"/>
    </source>
</evidence>
<comment type="caution">
    <text evidence="6">The sequence shown here is derived from an EMBL/GenBank/DDBJ whole genome shotgun (WGS) entry which is preliminary data.</text>
</comment>
<dbReference type="Gene3D" id="1.10.10.10">
    <property type="entry name" value="Winged helix-like DNA-binding domain superfamily/Winged helix DNA-binding domain"/>
    <property type="match status" value="1"/>
</dbReference>
<name>A0ABP3E5R5_9PSEU</name>
<proteinExistence type="predicted"/>
<dbReference type="EMBL" id="BAAABU010000021">
    <property type="protein sequence ID" value="GAA0252934.1"/>
    <property type="molecule type" value="Genomic_DNA"/>
</dbReference>
<feature type="domain" description="O-methyltransferase C-terminal" evidence="4">
    <location>
        <begin position="120"/>
        <end position="328"/>
    </location>
</feature>
<feature type="domain" description="O-methyltransferase dimerisation" evidence="5">
    <location>
        <begin position="22"/>
        <end position="96"/>
    </location>
</feature>
<evidence type="ECO:0000259" key="5">
    <source>
        <dbReference type="Pfam" id="PF08100"/>
    </source>
</evidence>
<dbReference type="Proteomes" id="UP001500416">
    <property type="component" value="Unassembled WGS sequence"/>
</dbReference>
<dbReference type="GO" id="GO:0032259">
    <property type="term" value="P:methylation"/>
    <property type="evidence" value="ECO:0007669"/>
    <property type="project" value="UniProtKB-KW"/>
</dbReference>
<dbReference type="InterPro" id="IPR016461">
    <property type="entry name" value="COMT-like"/>
</dbReference>
<dbReference type="SUPFAM" id="SSF46785">
    <property type="entry name" value="Winged helix' DNA-binding domain"/>
    <property type="match status" value="1"/>
</dbReference>
<dbReference type="PANTHER" id="PTHR43712">
    <property type="entry name" value="PUTATIVE (AFU_ORTHOLOGUE AFUA_4G14580)-RELATED"/>
    <property type="match status" value="1"/>
</dbReference>
<dbReference type="Pfam" id="PF08100">
    <property type="entry name" value="Dimerisation"/>
    <property type="match status" value="1"/>
</dbReference>
<organism evidence="6 7">
    <name type="scientific">Saccharothrix mutabilis subsp. mutabilis</name>
    <dbReference type="NCBI Taxonomy" id="66855"/>
    <lineage>
        <taxon>Bacteria</taxon>
        <taxon>Bacillati</taxon>
        <taxon>Actinomycetota</taxon>
        <taxon>Actinomycetes</taxon>
        <taxon>Pseudonocardiales</taxon>
        <taxon>Pseudonocardiaceae</taxon>
        <taxon>Saccharothrix</taxon>
    </lineage>
</organism>
<evidence type="ECO:0000313" key="6">
    <source>
        <dbReference type="EMBL" id="GAA0252934.1"/>
    </source>
</evidence>
<evidence type="ECO:0000256" key="3">
    <source>
        <dbReference type="ARBA" id="ARBA00022691"/>
    </source>
</evidence>
<gene>
    <name evidence="6" type="ORF">GCM10010492_61920</name>
</gene>
<dbReference type="PIRSF" id="PIRSF005739">
    <property type="entry name" value="O-mtase"/>
    <property type="match status" value="1"/>
</dbReference>
<protein>
    <submittedName>
        <fullName evidence="6">Methyltransferase</fullName>
    </submittedName>
</protein>
<dbReference type="RefSeq" id="WP_343937564.1">
    <property type="nucleotide sequence ID" value="NZ_BAAABU010000021.1"/>
</dbReference>
<dbReference type="Pfam" id="PF00891">
    <property type="entry name" value="Methyltransf_2"/>
    <property type="match status" value="1"/>
</dbReference>
<dbReference type="Gene3D" id="3.40.50.150">
    <property type="entry name" value="Vaccinia Virus protein VP39"/>
    <property type="match status" value="1"/>
</dbReference>
<keyword evidence="3" id="KW-0949">S-adenosyl-L-methionine</keyword>
<sequence length="350" mass="37018">MTSTLPARIDQTRIANRAALIEVIGGYMASQALALAAELKIADHVHAGVTASADLASATATHAPSLHRLLRTLVAIGLLAEPEPDRFALTEVGEQLRTDSPNSLWAFTRFFTNPTLFSSWQQVKHTITTGECAFDHVHGKNIYVHLAENPELSALFNVAMGQESRVSAELVADGYDYADVRRIVDVGGGDGTLLSAILGAHPHLTGVCFDSAAGVAEAAGVLAAAGVSERCEVVAGDFFESVPGGGDLYIIKSVFQDWDDENARKLLRTVRASMPADATLLIVGSVLPDRANTDNPVMFYTDINMLVTAGGRERTEGQFRALLADAGFIVESVGHGAAGPLSLITARPAV</sequence>
<reference evidence="7" key="1">
    <citation type="journal article" date="2019" name="Int. J. Syst. Evol. Microbiol.">
        <title>The Global Catalogue of Microorganisms (GCM) 10K type strain sequencing project: providing services to taxonomists for standard genome sequencing and annotation.</title>
        <authorList>
            <consortium name="The Broad Institute Genomics Platform"/>
            <consortium name="The Broad Institute Genome Sequencing Center for Infectious Disease"/>
            <person name="Wu L."/>
            <person name="Ma J."/>
        </authorList>
    </citation>
    <scope>NUCLEOTIDE SEQUENCE [LARGE SCALE GENOMIC DNA]</scope>
    <source>
        <strain evidence="7">JCM 3380</strain>
    </source>
</reference>
<accession>A0ABP3E5R5</accession>
<dbReference type="InterPro" id="IPR036388">
    <property type="entry name" value="WH-like_DNA-bd_sf"/>
</dbReference>
<keyword evidence="2" id="KW-0808">Transferase</keyword>